<keyword evidence="17" id="KW-1185">Reference proteome</keyword>
<dbReference type="SUPFAM" id="SSF56425">
    <property type="entry name" value="Succinate dehydrogenase/fumarate reductase flavoprotein, catalytic domain"/>
    <property type="match status" value="1"/>
</dbReference>
<dbReference type="PANTHER" id="PTHR42716">
    <property type="entry name" value="L-ASPARTATE OXIDASE"/>
    <property type="match status" value="1"/>
</dbReference>
<dbReference type="Pfam" id="PF02910">
    <property type="entry name" value="Succ_DH_flav_C"/>
    <property type="match status" value="1"/>
</dbReference>
<dbReference type="InterPro" id="IPR036188">
    <property type="entry name" value="FAD/NAD-bd_sf"/>
</dbReference>
<keyword evidence="7 13" id="KW-0662">Pyridine nucleotide biosynthesis</keyword>
<dbReference type="PIRSF" id="PIRSF000171">
    <property type="entry name" value="SDHA_APRA_LASPO"/>
    <property type="match status" value="1"/>
</dbReference>
<dbReference type="RefSeq" id="WP_066414333.1">
    <property type="nucleotide sequence ID" value="NZ_CP018866.1"/>
</dbReference>
<dbReference type="GO" id="GO:0034628">
    <property type="term" value="P:'de novo' NAD+ biosynthetic process from L-aspartate"/>
    <property type="evidence" value="ECO:0007669"/>
    <property type="project" value="TreeGrafter"/>
</dbReference>
<keyword evidence="6 13" id="KW-0285">Flavoprotein</keyword>
<dbReference type="InterPro" id="IPR037099">
    <property type="entry name" value="Fum_R/Succ_DH_flav-like_C_sf"/>
</dbReference>
<dbReference type="GO" id="GO:0033765">
    <property type="term" value="F:steroid dehydrogenase activity, acting on the CH-CH group of donors"/>
    <property type="evidence" value="ECO:0007669"/>
    <property type="project" value="UniProtKB-ARBA"/>
</dbReference>
<evidence type="ECO:0000256" key="2">
    <source>
        <dbReference type="ARBA" id="ARBA00004950"/>
    </source>
</evidence>
<accession>A0A223KT96</accession>
<evidence type="ECO:0000256" key="9">
    <source>
        <dbReference type="ARBA" id="ARBA00023002"/>
    </source>
</evidence>
<dbReference type="NCBIfam" id="TIGR00551">
    <property type="entry name" value="nadB"/>
    <property type="match status" value="1"/>
</dbReference>
<sequence>MANKQIDVIVVGSGLAAYMTAKHLSERMNVMIFTKLTKQNNNSNLAQGGIAAAIRSDDHWVHHFEDTIEAGVHHNNRDAVTILTMEGPRAVQSIIDEGMEFDYEPSGKLSFGHEGAHSHRRIIHAGGDQTGKKIMEFVQKRVNVEMKENETVVQLLAHDNTIYGVQTIANDGSRNVYYAPSVVLATGGAGGLFYYTSNDPSITGTGLAMAYEIGAKLVDLEFMQFHPTLFSIGGKAVGLISEAVRGEGAYLVNNAGEQIMKGKHRLEDLAPRDVVARVIYKEIQKGNRVFLNISLVENFMSRFPSITSLCKQYGISLEKNLIPVVPGAHFFMGGIETNIQGETSVEGLYAVGEAACNGVHGANRLASNSLLECLVFTKRVAECIMRKGSVVENIQLVRNNKNTPYSPYFPLPKKREIQQKMMDYAGIVRTEEGLLTLKRWLQQYERAWEFPLQYEQKEDIEIAQMLQLCFLIVQSALAREESRGAHYRADFPYVKNEWEQKKVITCKYESQLV</sequence>
<dbReference type="GO" id="GO:0005737">
    <property type="term" value="C:cytoplasm"/>
    <property type="evidence" value="ECO:0007669"/>
    <property type="project" value="UniProtKB-SubCell"/>
</dbReference>
<evidence type="ECO:0000256" key="4">
    <source>
        <dbReference type="ARBA" id="ARBA00012173"/>
    </source>
</evidence>
<comment type="subcellular location">
    <subcellularLocation>
        <location evidence="13">Cytoplasm</location>
    </subcellularLocation>
</comment>
<feature type="active site" description="Proton acceptor" evidence="12">
    <location>
        <position position="272"/>
    </location>
</feature>
<organism evidence="16 17">
    <name type="scientific">Sutcliffiella cohnii</name>
    <dbReference type="NCBI Taxonomy" id="33932"/>
    <lineage>
        <taxon>Bacteria</taxon>
        <taxon>Bacillati</taxon>
        <taxon>Bacillota</taxon>
        <taxon>Bacilli</taxon>
        <taxon>Bacillales</taxon>
        <taxon>Bacillaceae</taxon>
        <taxon>Sutcliffiella</taxon>
    </lineage>
</organism>
<evidence type="ECO:0000313" key="16">
    <source>
        <dbReference type="EMBL" id="AST92722.1"/>
    </source>
</evidence>
<dbReference type="PRINTS" id="PR00368">
    <property type="entry name" value="FADPNR"/>
</dbReference>
<dbReference type="Proteomes" id="UP000215224">
    <property type="component" value="Chromosome"/>
</dbReference>
<dbReference type="STRING" id="1314751.GCA_001591425_01554"/>
<dbReference type="Gene3D" id="3.90.700.10">
    <property type="entry name" value="Succinate dehydrogenase/fumarate reductase flavoprotein, catalytic domain"/>
    <property type="match status" value="1"/>
</dbReference>
<dbReference type="InterPro" id="IPR003953">
    <property type="entry name" value="FAD-dep_OxRdtase_2_FAD-bd"/>
</dbReference>
<evidence type="ECO:0000259" key="15">
    <source>
        <dbReference type="Pfam" id="PF02910"/>
    </source>
</evidence>
<dbReference type="PANTHER" id="PTHR42716:SF2">
    <property type="entry name" value="L-ASPARTATE OXIDASE, CHLOROPLASTIC"/>
    <property type="match status" value="1"/>
</dbReference>
<dbReference type="NCBIfam" id="NF005978">
    <property type="entry name" value="PRK08071.1"/>
    <property type="match status" value="1"/>
</dbReference>
<reference evidence="16 17" key="1">
    <citation type="submission" date="2016-12" db="EMBL/GenBank/DDBJ databases">
        <title>The whole genome sequencing and assembly of Bacillus cohnii DSM 6307T strain.</title>
        <authorList>
            <person name="Lee Y.-J."/>
            <person name="Yi H."/>
            <person name="Bahn Y.-S."/>
            <person name="Kim J.F."/>
            <person name="Lee D.-W."/>
        </authorList>
    </citation>
    <scope>NUCLEOTIDE SEQUENCE [LARGE SCALE GENOMIC DNA]</scope>
    <source>
        <strain evidence="16 17">DSM 6307</strain>
    </source>
</reference>
<comment type="similarity">
    <text evidence="3 13">Belongs to the FAD-dependent oxidoreductase 2 family. NadB subfamily.</text>
</comment>
<comment type="cofactor">
    <cofactor evidence="1 13">
        <name>FAD</name>
        <dbReference type="ChEBI" id="CHEBI:57692"/>
    </cofactor>
</comment>
<feature type="domain" description="Fumarate reductase/succinate dehydrogenase flavoprotein-like C-terminal" evidence="15">
    <location>
        <begin position="415"/>
        <end position="505"/>
    </location>
</feature>
<evidence type="ECO:0000259" key="14">
    <source>
        <dbReference type="Pfam" id="PF00890"/>
    </source>
</evidence>
<dbReference type="Pfam" id="PF00890">
    <property type="entry name" value="FAD_binding_2"/>
    <property type="match status" value="1"/>
</dbReference>
<evidence type="ECO:0000256" key="12">
    <source>
        <dbReference type="PIRSR" id="PIRSR000171-1"/>
    </source>
</evidence>
<name>A0A223KT96_9BACI</name>
<protein>
    <recommendedName>
        <fullName evidence="5 11">L-aspartate oxidase</fullName>
        <ecNumber evidence="4 11">1.4.3.16</ecNumber>
    </recommendedName>
</protein>
<dbReference type="Gene3D" id="3.50.50.60">
    <property type="entry name" value="FAD/NAD(P)-binding domain"/>
    <property type="match status" value="1"/>
</dbReference>
<evidence type="ECO:0000256" key="1">
    <source>
        <dbReference type="ARBA" id="ARBA00001974"/>
    </source>
</evidence>
<dbReference type="GO" id="GO:0008734">
    <property type="term" value="F:L-aspartate oxidase activity"/>
    <property type="evidence" value="ECO:0007669"/>
    <property type="project" value="UniProtKB-UniRule"/>
</dbReference>
<feature type="domain" description="FAD-dependent oxidoreductase 2 FAD-binding" evidence="14">
    <location>
        <begin position="7"/>
        <end position="370"/>
    </location>
</feature>
<dbReference type="InterPro" id="IPR005288">
    <property type="entry name" value="NadB"/>
</dbReference>
<dbReference type="InterPro" id="IPR015939">
    <property type="entry name" value="Fum_Rdtase/Succ_DH_flav-like_C"/>
</dbReference>
<dbReference type="Gene3D" id="1.20.58.100">
    <property type="entry name" value="Fumarate reductase/succinate dehydrogenase flavoprotein-like, C-terminal domain"/>
    <property type="match status" value="1"/>
</dbReference>
<evidence type="ECO:0000256" key="7">
    <source>
        <dbReference type="ARBA" id="ARBA00022642"/>
    </source>
</evidence>
<evidence type="ECO:0000256" key="10">
    <source>
        <dbReference type="ARBA" id="ARBA00048305"/>
    </source>
</evidence>
<dbReference type="SUPFAM" id="SSF51905">
    <property type="entry name" value="FAD/NAD(P)-binding domain"/>
    <property type="match status" value="1"/>
</dbReference>
<dbReference type="FunFam" id="3.90.700.10:FF:000002">
    <property type="entry name" value="L-aspartate oxidase"/>
    <property type="match status" value="1"/>
</dbReference>
<evidence type="ECO:0000256" key="8">
    <source>
        <dbReference type="ARBA" id="ARBA00022827"/>
    </source>
</evidence>
<dbReference type="EC" id="1.4.3.16" evidence="4 11"/>
<dbReference type="EMBL" id="CP018866">
    <property type="protein sequence ID" value="AST92722.1"/>
    <property type="molecule type" value="Genomic_DNA"/>
</dbReference>
<dbReference type="SUPFAM" id="SSF46977">
    <property type="entry name" value="Succinate dehydrogenase/fumarate reductase flavoprotein C-terminal domain"/>
    <property type="match status" value="1"/>
</dbReference>
<dbReference type="InterPro" id="IPR027477">
    <property type="entry name" value="Succ_DH/fumarate_Rdtase_cat_sf"/>
</dbReference>
<evidence type="ECO:0000256" key="13">
    <source>
        <dbReference type="RuleBase" id="RU362049"/>
    </source>
</evidence>
<evidence type="ECO:0000256" key="3">
    <source>
        <dbReference type="ARBA" id="ARBA00008562"/>
    </source>
</evidence>
<evidence type="ECO:0000256" key="6">
    <source>
        <dbReference type="ARBA" id="ARBA00022630"/>
    </source>
</evidence>
<proteinExistence type="inferred from homology"/>
<comment type="pathway">
    <text evidence="2 13">Cofactor biosynthesis; NAD(+) biosynthesis; iminoaspartate from L-aspartate (oxidase route): step 1/1.</text>
</comment>
<dbReference type="UniPathway" id="UPA00253">
    <property type="reaction ID" value="UER00326"/>
</dbReference>
<dbReference type="KEGG" id="bcoh:BC6307_16210"/>
<keyword evidence="9 13" id="KW-0560">Oxidoreductase</keyword>
<evidence type="ECO:0000313" key="17">
    <source>
        <dbReference type="Proteomes" id="UP000215224"/>
    </source>
</evidence>
<dbReference type="AlphaFoldDB" id="A0A223KT96"/>
<gene>
    <name evidence="16" type="ORF">BC6307_16210</name>
</gene>
<comment type="catalytic activity">
    <reaction evidence="10">
        <text>L-aspartate + O2 = iminosuccinate + H2O2</text>
        <dbReference type="Rhea" id="RHEA:25876"/>
        <dbReference type="ChEBI" id="CHEBI:15379"/>
        <dbReference type="ChEBI" id="CHEBI:16240"/>
        <dbReference type="ChEBI" id="CHEBI:29991"/>
        <dbReference type="ChEBI" id="CHEBI:77875"/>
        <dbReference type="EC" id="1.4.3.16"/>
    </reaction>
    <physiologicalReaction direction="left-to-right" evidence="10">
        <dbReference type="Rhea" id="RHEA:25877"/>
    </physiologicalReaction>
</comment>
<evidence type="ECO:0000256" key="5">
    <source>
        <dbReference type="ARBA" id="ARBA00021901"/>
    </source>
</evidence>
<evidence type="ECO:0000256" key="11">
    <source>
        <dbReference type="NCBIfam" id="TIGR00551"/>
    </source>
</evidence>
<keyword evidence="8 13" id="KW-0274">FAD</keyword>
<comment type="function">
    <text evidence="13">Catalyzes the oxidation of L-aspartate to iminoaspartate.</text>
</comment>